<evidence type="ECO:0000256" key="1">
    <source>
        <dbReference type="SAM" id="SignalP"/>
    </source>
</evidence>
<dbReference type="EMBL" id="BAABHK010000005">
    <property type="protein sequence ID" value="GAA4627097.1"/>
    <property type="molecule type" value="Genomic_DNA"/>
</dbReference>
<proteinExistence type="predicted"/>
<evidence type="ECO:0000313" key="2">
    <source>
        <dbReference type="EMBL" id="GAA4627097.1"/>
    </source>
</evidence>
<reference evidence="3" key="1">
    <citation type="journal article" date="2019" name="Int. J. Syst. Evol. Microbiol.">
        <title>The Global Catalogue of Microorganisms (GCM) 10K type strain sequencing project: providing services to taxonomists for standard genome sequencing and annotation.</title>
        <authorList>
            <consortium name="The Broad Institute Genomics Platform"/>
            <consortium name="The Broad Institute Genome Sequencing Center for Infectious Disease"/>
            <person name="Wu L."/>
            <person name="Ma J."/>
        </authorList>
    </citation>
    <scope>NUCLEOTIDE SEQUENCE [LARGE SCALE GENOMIC DNA]</scope>
    <source>
        <strain evidence="3">JCM 17939</strain>
    </source>
</reference>
<protein>
    <submittedName>
        <fullName evidence="2">Uncharacterized protein</fullName>
    </submittedName>
</protein>
<dbReference type="RefSeq" id="WP_345432196.1">
    <property type="nucleotide sequence ID" value="NZ_BAABHK010000005.1"/>
</dbReference>
<evidence type="ECO:0000313" key="3">
    <source>
        <dbReference type="Proteomes" id="UP001501442"/>
    </source>
</evidence>
<sequence length="139" mass="14853">MRKLSMALAGAVALGGLALTTGTASAGTVHTESSWPKGSKFAAYFKGHGLKVDQVTVWNKKIKNGKPTVWGWGYVEVSEPKHKFRIIWASKYTKKPGKPSIVVWKTGKKFANGTLLCAGVAPTKAFVNHVGTACAKVHS</sequence>
<name>A0ABP8UB41_9ACTN</name>
<keyword evidence="1" id="KW-0732">Signal</keyword>
<accession>A0ABP8UB41</accession>
<keyword evidence="3" id="KW-1185">Reference proteome</keyword>
<feature type="signal peptide" evidence="1">
    <location>
        <begin position="1"/>
        <end position="26"/>
    </location>
</feature>
<dbReference type="Proteomes" id="UP001501442">
    <property type="component" value="Unassembled WGS sequence"/>
</dbReference>
<comment type="caution">
    <text evidence="2">The sequence shown here is derived from an EMBL/GenBank/DDBJ whole genome shotgun (WGS) entry which is preliminary data.</text>
</comment>
<organism evidence="2 3">
    <name type="scientific">Actinoallomurus vinaceus</name>
    <dbReference type="NCBI Taxonomy" id="1080074"/>
    <lineage>
        <taxon>Bacteria</taxon>
        <taxon>Bacillati</taxon>
        <taxon>Actinomycetota</taxon>
        <taxon>Actinomycetes</taxon>
        <taxon>Streptosporangiales</taxon>
        <taxon>Thermomonosporaceae</taxon>
        <taxon>Actinoallomurus</taxon>
    </lineage>
</organism>
<gene>
    <name evidence="2" type="ORF">GCM10023196_037950</name>
</gene>
<feature type="chain" id="PRO_5045282460" evidence="1">
    <location>
        <begin position="27"/>
        <end position="139"/>
    </location>
</feature>